<protein>
    <recommendedName>
        <fullName evidence="4">RIN4 pathogenic type III effector avirulence factor Avr cleavage site domain-containing protein</fullName>
    </recommendedName>
</protein>
<dbReference type="Proteomes" id="UP000287651">
    <property type="component" value="Unassembled WGS sequence"/>
</dbReference>
<sequence>MGTGADPTVSMSLIATPEGTGDGEQRRGTAAAATLLSCGVCACGQTAANASSTVISCIDLVLGFKILSAKTVIVEVAAKLDFKCNNTTFLQVSVSNAIFTRRRRRRKRRRKCHSGGLVKQPTLFPSPPNTVCEKVLQTQEPADPKVVVRRVKSEGLTSLGQYVKHIKDSRIPKRGGIEGTAQCWLGMEATKHSKEAVQGPSRGNGVSSTVHSEGKPCLPHIPAFGSWDYCDDLPITQYFESAMQAGLVRGRPFGGEDADFFKVTADTPVERQYQQGQQRKQGKASDVTAQTTPRRPRAAKAVDEDLYKIPPELLYQKPKRVRFLTLASTLMLSGSNDAGED</sequence>
<evidence type="ECO:0008006" key="4">
    <source>
        <dbReference type="Google" id="ProtNLM"/>
    </source>
</evidence>
<evidence type="ECO:0000313" key="3">
    <source>
        <dbReference type="Proteomes" id="UP000287651"/>
    </source>
</evidence>
<name>A0A426Z6G1_ENSVE</name>
<accession>A0A426Z6G1</accession>
<dbReference type="PANTHER" id="PTHR33699:SF3">
    <property type="entry name" value="OS06G0347300 PROTEIN"/>
    <property type="match status" value="1"/>
</dbReference>
<feature type="region of interest" description="Disordered" evidence="1">
    <location>
        <begin position="271"/>
        <end position="303"/>
    </location>
</feature>
<gene>
    <name evidence="2" type="ORF">B296_00017353</name>
</gene>
<evidence type="ECO:0000313" key="2">
    <source>
        <dbReference type="EMBL" id="RRT59513.1"/>
    </source>
</evidence>
<comment type="caution">
    <text evidence="2">The sequence shown here is derived from an EMBL/GenBank/DDBJ whole genome shotgun (WGS) entry which is preliminary data.</text>
</comment>
<dbReference type="PANTHER" id="PTHR33699">
    <property type="entry name" value="EXPRESSED PROTEIN"/>
    <property type="match status" value="1"/>
</dbReference>
<proteinExistence type="predicted"/>
<dbReference type="EMBL" id="AMZH03008175">
    <property type="protein sequence ID" value="RRT59513.1"/>
    <property type="molecule type" value="Genomic_DNA"/>
</dbReference>
<evidence type="ECO:0000256" key="1">
    <source>
        <dbReference type="SAM" id="MobiDB-lite"/>
    </source>
</evidence>
<organism evidence="2 3">
    <name type="scientific">Ensete ventricosum</name>
    <name type="common">Abyssinian banana</name>
    <name type="synonym">Musa ensete</name>
    <dbReference type="NCBI Taxonomy" id="4639"/>
    <lineage>
        <taxon>Eukaryota</taxon>
        <taxon>Viridiplantae</taxon>
        <taxon>Streptophyta</taxon>
        <taxon>Embryophyta</taxon>
        <taxon>Tracheophyta</taxon>
        <taxon>Spermatophyta</taxon>
        <taxon>Magnoliopsida</taxon>
        <taxon>Liliopsida</taxon>
        <taxon>Zingiberales</taxon>
        <taxon>Musaceae</taxon>
        <taxon>Ensete</taxon>
    </lineage>
</organism>
<dbReference type="AlphaFoldDB" id="A0A426Z6G1"/>
<reference evidence="2 3" key="1">
    <citation type="journal article" date="2014" name="Agronomy (Basel)">
        <title>A Draft Genome Sequence for Ensete ventricosum, the Drought-Tolerant Tree Against Hunger.</title>
        <authorList>
            <person name="Harrison J."/>
            <person name="Moore K.A."/>
            <person name="Paszkiewicz K."/>
            <person name="Jones T."/>
            <person name="Grant M."/>
            <person name="Ambacheew D."/>
            <person name="Muzemil S."/>
            <person name="Studholme D.J."/>
        </authorList>
    </citation>
    <scope>NUCLEOTIDE SEQUENCE [LARGE SCALE GENOMIC DNA]</scope>
</reference>